<proteinExistence type="predicted"/>
<gene>
    <name evidence="2" type="ORF">IPOD504_LOCUS16765</name>
</gene>
<feature type="compositionally biased region" description="Basic and acidic residues" evidence="1">
    <location>
        <begin position="55"/>
        <end position="71"/>
    </location>
</feature>
<accession>A0ABN8J655</accession>
<keyword evidence="3" id="KW-1185">Reference proteome</keyword>
<feature type="non-terminal residue" evidence="2">
    <location>
        <position position="127"/>
    </location>
</feature>
<protein>
    <submittedName>
        <fullName evidence="2">Uncharacterized protein</fullName>
    </submittedName>
</protein>
<sequence length="127" mass="13907">MPIPTCDDAKSEQLKEQPDDNKTTEEVPKTQVESESESLDEPVSGIETTPVQVPKAEETTTTRPDTPKENAEGVTPESLGNNNVVSYNDIIKCLQAKIRGTQVENQRQTLPSPLTYILLPSLATKPC</sequence>
<evidence type="ECO:0000313" key="3">
    <source>
        <dbReference type="Proteomes" id="UP000837857"/>
    </source>
</evidence>
<dbReference type="Proteomes" id="UP000837857">
    <property type="component" value="Chromosome 8"/>
</dbReference>
<organism evidence="2 3">
    <name type="scientific">Iphiclides podalirius</name>
    <name type="common">scarce swallowtail</name>
    <dbReference type="NCBI Taxonomy" id="110791"/>
    <lineage>
        <taxon>Eukaryota</taxon>
        <taxon>Metazoa</taxon>
        <taxon>Ecdysozoa</taxon>
        <taxon>Arthropoda</taxon>
        <taxon>Hexapoda</taxon>
        <taxon>Insecta</taxon>
        <taxon>Pterygota</taxon>
        <taxon>Neoptera</taxon>
        <taxon>Endopterygota</taxon>
        <taxon>Lepidoptera</taxon>
        <taxon>Glossata</taxon>
        <taxon>Ditrysia</taxon>
        <taxon>Papilionoidea</taxon>
        <taxon>Papilionidae</taxon>
        <taxon>Papilioninae</taxon>
        <taxon>Iphiclides</taxon>
    </lineage>
</organism>
<dbReference type="EMBL" id="OW152820">
    <property type="protein sequence ID" value="CAH2075408.1"/>
    <property type="molecule type" value="Genomic_DNA"/>
</dbReference>
<reference evidence="2" key="1">
    <citation type="submission" date="2022-03" db="EMBL/GenBank/DDBJ databases">
        <authorList>
            <person name="Martin H S."/>
        </authorList>
    </citation>
    <scope>NUCLEOTIDE SEQUENCE</scope>
</reference>
<name>A0ABN8J655_9NEOP</name>
<evidence type="ECO:0000313" key="2">
    <source>
        <dbReference type="EMBL" id="CAH2075408.1"/>
    </source>
</evidence>
<evidence type="ECO:0000256" key="1">
    <source>
        <dbReference type="SAM" id="MobiDB-lite"/>
    </source>
</evidence>
<feature type="region of interest" description="Disordered" evidence="1">
    <location>
        <begin position="1"/>
        <end position="82"/>
    </location>
</feature>
<feature type="compositionally biased region" description="Basic and acidic residues" evidence="1">
    <location>
        <begin position="7"/>
        <end position="28"/>
    </location>
</feature>